<gene>
    <name evidence="5" type="ORF">E4U92_27035</name>
</gene>
<dbReference type="InterPro" id="IPR002645">
    <property type="entry name" value="STAS_dom"/>
</dbReference>
<dbReference type="GO" id="GO:0043856">
    <property type="term" value="F:anti-sigma factor antagonist activity"/>
    <property type="evidence" value="ECO:0007669"/>
    <property type="project" value="InterPro"/>
</dbReference>
<dbReference type="PANTHER" id="PTHR33495:SF2">
    <property type="entry name" value="ANTI-SIGMA FACTOR ANTAGONIST TM_1081-RELATED"/>
    <property type="match status" value="1"/>
</dbReference>
<dbReference type="EMBL" id="SZPR01000022">
    <property type="protein sequence ID" value="TKT06573.1"/>
    <property type="molecule type" value="Genomic_DNA"/>
</dbReference>
<evidence type="ECO:0000313" key="5">
    <source>
        <dbReference type="EMBL" id="TKT06573.1"/>
    </source>
</evidence>
<sequence>MIVHWGQFGLCHIWIGSPIPTQTFCGSGPALQSGHSSPSVLAKPSTVIPSLCWRLAASERSSRPESSRARPGPGTDPNADEETVTPFDSAGQYARRLRAEQRTVAGIRVVSLHGEIDHNAKDLLCEALGLHDARPARIVADLSEVTFLDSSGISVFIAAEQQISAAGGWLRIAAPQATVQEVLHLVTVDTVIACYPTLEQALAG</sequence>
<dbReference type="SUPFAM" id="SSF52091">
    <property type="entry name" value="SpoIIaa-like"/>
    <property type="match status" value="1"/>
</dbReference>
<reference evidence="5 6" key="1">
    <citation type="submission" date="2019-04" db="EMBL/GenBank/DDBJ databases">
        <title>Streptomyces lasaliensis sp.nov., an Actinomycete isolated from soil which produces the polyether antibiotic lasalocid.</title>
        <authorList>
            <person name="Erwin G."/>
            <person name="Haber C."/>
        </authorList>
    </citation>
    <scope>NUCLEOTIDE SEQUENCE [LARGE SCALE GENOMIC DNA]</scope>
    <source>
        <strain evidence="5 6">DSM 40089</strain>
    </source>
</reference>
<dbReference type="Proteomes" id="UP000308632">
    <property type="component" value="Unassembled WGS sequence"/>
</dbReference>
<accession>A0A4V6AYG3</accession>
<proteinExistence type="inferred from homology"/>
<evidence type="ECO:0000256" key="2">
    <source>
        <dbReference type="RuleBase" id="RU003749"/>
    </source>
</evidence>
<comment type="similarity">
    <text evidence="1 2">Belongs to the anti-sigma-factor antagonist family.</text>
</comment>
<dbReference type="InterPro" id="IPR036513">
    <property type="entry name" value="STAS_dom_sf"/>
</dbReference>
<dbReference type="PANTHER" id="PTHR33495">
    <property type="entry name" value="ANTI-SIGMA FACTOR ANTAGONIST TM_1081-RELATED-RELATED"/>
    <property type="match status" value="1"/>
</dbReference>
<evidence type="ECO:0000313" key="6">
    <source>
        <dbReference type="Proteomes" id="UP000308632"/>
    </source>
</evidence>
<organism evidence="5 6">
    <name type="scientific">Streptomyces galbus</name>
    <dbReference type="NCBI Taxonomy" id="33898"/>
    <lineage>
        <taxon>Bacteria</taxon>
        <taxon>Bacillati</taxon>
        <taxon>Actinomycetota</taxon>
        <taxon>Actinomycetes</taxon>
        <taxon>Kitasatosporales</taxon>
        <taxon>Streptomycetaceae</taxon>
        <taxon>Streptomyces</taxon>
    </lineage>
</organism>
<dbReference type="PROSITE" id="PS50801">
    <property type="entry name" value="STAS"/>
    <property type="match status" value="1"/>
</dbReference>
<comment type="caution">
    <text evidence="5">The sequence shown here is derived from an EMBL/GenBank/DDBJ whole genome shotgun (WGS) entry which is preliminary data.</text>
</comment>
<dbReference type="CDD" id="cd07043">
    <property type="entry name" value="STAS_anti-anti-sigma_factors"/>
    <property type="match status" value="1"/>
</dbReference>
<protein>
    <recommendedName>
        <fullName evidence="2">Anti-sigma factor antagonist</fullName>
    </recommendedName>
</protein>
<dbReference type="Gene3D" id="3.30.750.24">
    <property type="entry name" value="STAS domain"/>
    <property type="match status" value="1"/>
</dbReference>
<dbReference type="InterPro" id="IPR003658">
    <property type="entry name" value="Anti-sigma_ant"/>
</dbReference>
<dbReference type="Pfam" id="PF01740">
    <property type="entry name" value="STAS"/>
    <property type="match status" value="1"/>
</dbReference>
<dbReference type="NCBIfam" id="TIGR00377">
    <property type="entry name" value="ant_ant_sig"/>
    <property type="match status" value="1"/>
</dbReference>
<evidence type="ECO:0000256" key="3">
    <source>
        <dbReference type="SAM" id="MobiDB-lite"/>
    </source>
</evidence>
<feature type="domain" description="STAS" evidence="4">
    <location>
        <begin position="97"/>
        <end position="204"/>
    </location>
</feature>
<evidence type="ECO:0000256" key="1">
    <source>
        <dbReference type="ARBA" id="ARBA00009013"/>
    </source>
</evidence>
<evidence type="ECO:0000259" key="4">
    <source>
        <dbReference type="PROSITE" id="PS50801"/>
    </source>
</evidence>
<feature type="region of interest" description="Disordered" evidence="3">
    <location>
        <begin position="62"/>
        <end position="87"/>
    </location>
</feature>
<dbReference type="AlphaFoldDB" id="A0A4V6AYG3"/>
<name>A0A4V6AYG3_STRGB</name>